<gene>
    <name evidence="1" type="ORF">NCTC10794_02147</name>
</gene>
<proteinExistence type="predicted"/>
<protein>
    <submittedName>
        <fullName evidence="1">5'(3')-deoxyribonucleotidase</fullName>
        <ecNumber evidence="1">3.1.3.-</ecNumber>
    </submittedName>
</protein>
<dbReference type="Proteomes" id="UP000254867">
    <property type="component" value="Unassembled WGS sequence"/>
</dbReference>
<dbReference type="EC" id="3.1.3.-" evidence="1"/>
<reference evidence="1 2" key="1">
    <citation type="submission" date="2018-06" db="EMBL/GenBank/DDBJ databases">
        <authorList>
            <consortium name="Pathogen Informatics"/>
            <person name="Doyle S."/>
        </authorList>
    </citation>
    <scope>NUCLEOTIDE SEQUENCE [LARGE SCALE GENOMIC DNA]</scope>
    <source>
        <strain evidence="1 2">NCTC10794</strain>
    </source>
</reference>
<dbReference type="EMBL" id="UGHH01000002">
    <property type="protein sequence ID" value="STO65064.1"/>
    <property type="molecule type" value="Genomic_DNA"/>
</dbReference>
<organism evidence="1 2">
    <name type="scientific">Haemophilus parahaemolyticus</name>
    <dbReference type="NCBI Taxonomy" id="735"/>
    <lineage>
        <taxon>Bacteria</taxon>
        <taxon>Pseudomonadati</taxon>
        <taxon>Pseudomonadota</taxon>
        <taxon>Gammaproteobacteria</taxon>
        <taxon>Pasteurellales</taxon>
        <taxon>Pasteurellaceae</taxon>
        <taxon>Haemophilus</taxon>
    </lineage>
</organism>
<dbReference type="GO" id="GO:0016787">
    <property type="term" value="F:hydrolase activity"/>
    <property type="evidence" value="ECO:0007669"/>
    <property type="project" value="UniProtKB-KW"/>
</dbReference>
<evidence type="ECO:0000313" key="1">
    <source>
        <dbReference type="EMBL" id="STO65064.1"/>
    </source>
</evidence>
<accession>A0A377I3M5</accession>
<evidence type="ECO:0000313" key="2">
    <source>
        <dbReference type="Proteomes" id="UP000254867"/>
    </source>
</evidence>
<name>A0A377I3M5_HAEPH</name>
<sequence length="400" mass="47549">MTNGYYVYVLINPRNNQILSIDKGIGNNSPVFWLNERKRNQKLLPMLLFEYPECQNLVKQGVFPDYFILKQGLSEDEANLLVESSKDILYLMGIDKVNLSRSTIGVQSMCKIYQHYEGCKLETDLPVVLINLDKVFHHITKNQSKMSQERFEKLVFSYVRKWWKFGDKKGNAKYAVAVYRGWTIAAYRIDRWIAPKHQKFNKRWKFKGEIIQKGNHIHRKLVNKITYANKENYRTPQNPISYRNCTKVSSDFIFRYNNGIESALIYPKNEQALNVLSLFADKYKWKVYQINAVYFERENEQEYYACYLVQNQHNQSDFSQNMDIIRKYLLMPFKYPLNIQEQVAHFFNCVSNKPFQYISACYEAHLYKAGNISGMWCRDMRIKEIVKRLEMGKNLQDIDE</sequence>
<dbReference type="AlphaFoldDB" id="A0A377I3M5"/>
<keyword evidence="1" id="KW-0378">Hydrolase</keyword>